<dbReference type="AlphaFoldDB" id="A0A5Q0M518"/>
<proteinExistence type="predicted"/>
<evidence type="ECO:0000313" key="2">
    <source>
        <dbReference type="Proteomes" id="UP000326780"/>
    </source>
</evidence>
<name>A0A5Q0M518_VARPD</name>
<gene>
    <name evidence="1" type="ORF">GFK26_18295</name>
</gene>
<dbReference type="RefSeq" id="WP_153283197.1">
    <property type="nucleotide sequence ID" value="NZ_CP045644.1"/>
</dbReference>
<dbReference type="EMBL" id="CP045644">
    <property type="protein sequence ID" value="QFZ84579.1"/>
    <property type="molecule type" value="Genomic_DNA"/>
</dbReference>
<organism evidence="1 2">
    <name type="scientific">Variovorax paradoxus</name>
    <dbReference type="NCBI Taxonomy" id="34073"/>
    <lineage>
        <taxon>Bacteria</taxon>
        <taxon>Pseudomonadati</taxon>
        <taxon>Pseudomonadota</taxon>
        <taxon>Betaproteobacteria</taxon>
        <taxon>Burkholderiales</taxon>
        <taxon>Comamonadaceae</taxon>
        <taxon>Variovorax</taxon>
    </lineage>
</organism>
<accession>A0A5Q0M518</accession>
<dbReference type="Proteomes" id="UP000326780">
    <property type="component" value="Chromosome"/>
</dbReference>
<reference evidence="1 2" key="1">
    <citation type="submission" date="2019-10" db="EMBL/GenBank/DDBJ databases">
        <title>Complete genome sequence of Variovorax paradoxus 5C-2.</title>
        <authorList>
            <person name="Gogoleva N.E."/>
            <person name="Balkin A.S."/>
        </authorList>
    </citation>
    <scope>NUCLEOTIDE SEQUENCE [LARGE SCALE GENOMIC DNA]</scope>
    <source>
        <strain evidence="1 2">5C-2</strain>
    </source>
</reference>
<sequence length="82" mass="9101">MKGVVYNNVRLMPGSTALELYEAGKKKELDQHMARLDHEDRQRSGVVKTAAQEHFDALLHPCCLNEKRGMNGGCTNCGDPCL</sequence>
<evidence type="ECO:0000313" key="1">
    <source>
        <dbReference type="EMBL" id="QFZ84579.1"/>
    </source>
</evidence>
<protein>
    <submittedName>
        <fullName evidence="1">Uncharacterized protein</fullName>
    </submittedName>
</protein>